<keyword evidence="10" id="KW-0418">Kinase</keyword>
<dbReference type="SUPFAM" id="SSF52058">
    <property type="entry name" value="L domain-like"/>
    <property type="match status" value="1"/>
</dbReference>
<dbReference type="PROSITE" id="PS00108">
    <property type="entry name" value="PROTEIN_KINASE_ST"/>
    <property type="match status" value="1"/>
</dbReference>
<dbReference type="Gene3D" id="1.10.510.10">
    <property type="entry name" value="Transferase(Phosphotransferase) domain 1"/>
    <property type="match status" value="1"/>
</dbReference>
<keyword evidence="13" id="KW-0472">Membrane</keyword>
<dbReference type="PANTHER" id="PTHR48056:SF29">
    <property type="entry name" value="RECEPTOR-LIKE PROTEIN KINASE HSL1"/>
    <property type="match status" value="1"/>
</dbReference>
<dbReference type="InterPro" id="IPR001611">
    <property type="entry name" value="Leu-rich_rpt"/>
</dbReference>
<evidence type="ECO:0000256" key="9">
    <source>
        <dbReference type="ARBA" id="ARBA00022741"/>
    </source>
</evidence>
<evidence type="ECO:0000256" key="18">
    <source>
        <dbReference type="SAM" id="SignalP"/>
    </source>
</evidence>
<evidence type="ECO:0000256" key="13">
    <source>
        <dbReference type="ARBA" id="ARBA00023136"/>
    </source>
</evidence>
<keyword evidence="8" id="KW-0677">Repeat</keyword>
<evidence type="ECO:0000256" key="8">
    <source>
        <dbReference type="ARBA" id="ARBA00022737"/>
    </source>
</evidence>
<dbReference type="FunFam" id="3.80.10.10:FF:000041">
    <property type="entry name" value="LRR receptor-like serine/threonine-protein kinase ERECTA"/>
    <property type="match status" value="1"/>
</dbReference>
<keyword evidence="11 16" id="KW-0067">ATP-binding</keyword>
<keyword evidence="7 18" id="KW-0732">Signal</keyword>
<dbReference type="InterPro" id="IPR017441">
    <property type="entry name" value="Protein_kinase_ATP_BS"/>
</dbReference>
<organism evidence="20 21">
    <name type="scientific">Colocasia esculenta</name>
    <name type="common">Wild taro</name>
    <name type="synonym">Arum esculentum</name>
    <dbReference type="NCBI Taxonomy" id="4460"/>
    <lineage>
        <taxon>Eukaryota</taxon>
        <taxon>Viridiplantae</taxon>
        <taxon>Streptophyta</taxon>
        <taxon>Embryophyta</taxon>
        <taxon>Tracheophyta</taxon>
        <taxon>Spermatophyta</taxon>
        <taxon>Magnoliopsida</taxon>
        <taxon>Liliopsida</taxon>
        <taxon>Araceae</taxon>
        <taxon>Aroideae</taxon>
        <taxon>Colocasieae</taxon>
        <taxon>Colocasia</taxon>
    </lineage>
</organism>
<dbReference type="InterPro" id="IPR013210">
    <property type="entry name" value="LRR_N_plant-typ"/>
</dbReference>
<keyword evidence="5" id="KW-0808">Transferase</keyword>
<evidence type="ECO:0000256" key="4">
    <source>
        <dbReference type="ARBA" id="ARBA00022614"/>
    </source>
</evidence>
<evidence type="ECO:0000256" key="17">
    <source>
        <dbReference type="SAM" id="MobiDB-lite"/>
    </source>
</evidence>
<evidence type="ECO:0000256" key="1">
    <source>
        <dbReference type="ARBA" id="ARBA00004162"/>
    </source>
</evidence>
<keyword evidence="6" id="KW-0812">Transmembrane</keyword>
<evidence type="ECO:0000256" key="16">
    <source>
        <dbReference type="PROSITE-ProRule" id="PRU10141"/>
    </source>
</evidence>
<dbReference type="AlphaFoldDB" id="A0A843VP29"/>
<dbReference type="CDD" id="cd14066">
    <property type="entry name" value="STKc_IRAK"/>
    <property type="match status" value="1"/>
</dbReference>
<dbReference type="GO" id="GO:0004672">
    <property type="term" value="F:protein kinase activity"/>
    <property type="evidence" value="ECO:0007669"/>
    <property type="project" value="InterPro"/>
</dbReference>
<evidence type="ECO:0000256" key="2">
    <source>
        <dbReference type="ARBA" id="ARBA00004479"/>
    </source>
</evidence>
<keyword evidence="15" id="KW-0325">Glycoprotein</keyword>
<keyword evidence="14" id="KW-0675">Receptor</keyword>
<accession>A0A843VP29</accession>
<evidence type="ECO:0000256" key="10">
    <source>
        <dbReference type="ARBA" id="ARBA00022777"/>
    </source>
</evidence>
<evidence type="ECO:0000313" key="21">
    <source>
        <dbReference type="Proteomes" id="UP000652761"/>
    </source>
</evidence>
<dbReference type="PROSITE" id="PS50011">
    <property type="entry name" value="PROTEIN_KINASE_DOM"/>
    <property type="match status" value="1"/>
</dbReference>
<dbReference type="InterPro" id="IPR050647">
    <property type="entry name" value="Plant_LRR-RLKs"/>
</dbReference>
<dbReference type="GO" id="GO:0033612">
    <property type="term" value="F:receptor serine/threonine kinase binding"/>
    <property type="evidence" value="ECO:0007669"/>
    <property type="project" value="TreeGrafter"/>
</dbReference>
<dbReference type="EMBL" id="NMUH01001873">
    <property type="protein sequence ID" value="MQL96087.1"/>
    <property type="molecule type" value="Genomic_DNA"/>
</dbReference>
<proteinExistence type="inferred from homology"/>
<dbReference type="Gene3D" id="3.30.200.20">
    <property type="entry name" value="Phosphorylase Kinase, domain 1"/>
    <property type="match status" value="1"/>
</dbReference>
<reference evidence="20" key="1">
    <citation type="submission" date="2017-07" db="EMBL/GenBank/DDBJ databases">
        <title>Taro Niue Genome Assembly and Annotation.</title>
        <authorList>
            <person name="Atibalentja N."/>
            <person name="Keating K."/>
            <person name="Fields C.J."/>
        </authorList>
    </citation>
    <scope>NUCLEOTIDE SEQUENCE</scope>
    <source>
        <strain evidence="20">Niue_2</strain>
        <tissue evidence="20">Leaf</tissue>
    </source>
</reference>
<keyword evidence="21" id="KW-1185">Reference proteome</keyword>
<dbReference type="PROSITE" id="PS00107">
    <property type="entry name" value="PROTEIN_KINASE_ATP"/>
    <property type="match status" value="1"/>
</dbReference>
<evidence type="ECO:0000256" key="14">
    <source>
        <dbReference type="ARBA" id="ARBA00023170"/>
    </source>
</evidence>
<dbReference type="InterPro" id="IPR011009">
    <property type="entry name" value="Kinase-like_dom_sf"/>
</dbReference>
<protein>
    <recommendedName>
        <fullName evidence="19">Protein kinase domain-containing protein</fullName>
    </recommendedName>
</protein>
<evidence type="ECO:0000256" key="6">
    <source>
        <dbReference type="ARBA" id="ARBA00022692"/>
    </source>
</evidence>
<evidence type="ECO:0000256" key="5">
    <source>
        <dbReference type="ARBA" id="ARBA00022679"/>
    </source>
</evidence>
<dbReference type="Gene3D" id="3.80.10.10">
    <property type="entry name" value="Ribonuclease Inhibitor"/>
    <property type="match status" value="2"/>
</dbReference>
<dbReference type="InterPro" id="IPR032675">
    <property type="entry name" value="LRR_dom_sf"/>
</dbReference>
<keyword evidence="9 16" id="KW-0547">Nucleotide-binding</keyword>
<dbReference type="SUPFAM" id="SSF56112">
    <property type="entry name" value="Protein kinase-like (PK-like)"/>
    <property type="match status" value="1"/>
</dbReference>
<comment type="similarity">
    <text evidence="3">Belongs to the protein kinase superfamily. Ser/Thr protein kinase family.</text>
</comment>
<feature type="region of interest" description="Disordered" evidence="17">
    <location>
        <begin position="763"/>
        <end position="789"/>
    </location>
</feature>
<name>A0A843VP29_COLES</name>
<dbReference type="InterPro" id="IPR008271">
    <property type="entry name" value="Ser/Thr_kinase_AS"/>
</dbReference>
<keyword evidence="4" id="KW-0433">Leucine-rich repeat</keyword>
<feature type="signal peptide" evidence="18">
    <location>
        <begin position="1"/>
        <end position="41"/>
    </location>
</feature>
<dbReference type="Pfam" id="PF08263">
    <property type="entry name" value="LRRNT_2"/>
    <property type="match status" value="1"/>
</dbReference>
<dbReference type="OrthoDB" id="4062651at2759"/>
<dbReference type="Proteomes" id="UP000652761">
    <property type="component" value="Unassembled WGS sequence"/>
</dbReference>
<feature type="chain" id="PRO_5033054487" description="Protein kinase domain-containing protein" evidence="18">
    <location>
        <begin position="42"/>
        <end position="789"/>
    </location>
</feature>
<keyword evidence="12" id="KW-1133">Transmembrane helix</keyword>
<evidence type="ECO:0000256" key="15">
    <source>
        <dbReference type="ARBA" id="ARBA00023180"/>
    </source>
</evidence>
<dbReference type="Pfam" id="PF13855">
    <property type="entry name" value="LRR_8"/>
    <property type="match status" value="1"/>
</dbReference>
<evidence type="ECO:0000256" key="3">
    <source>
        <dbReference type="ARBA" id="ARBA00008684"/>
    </source>
</evidence>
<evidence type="ECO:0000313" key="20">
    <source>
        <dbReference type="EMBL" id="MQL96087.1"/>
    </source>
</evidence>
<sequence length="789" mass="85373">MANTRIGPRPRPSSAPTITLSGYFLIHLLLWSSSAPSPVSSQGTAAAGADAERRALLQMKAAWTNPQSLSSWNSSSSPCADAWNGVECGEDGSVTGISLVKQDIHGDVPAATCDLRNLSSLNLYNNYVGGEFPTALYNCSGLRFLNLSQNLFVGAIPTDVHRLSKLEVLDLSYNNFSGDVPVALGRITGLRRLQLERNLLNGTFPKELGGLTKLEYLSLGGNRFTPPMALPAEFGNLGSLQFLWRNLSILFLYINHLSGPIPSGLAGIPTLYDIRLFNNNLTGVLPAELGKKSKLLNLEVCGNRLSGELPGDLCAGGTLNTLVVFNNKFTGHLPKSLGDCKSLKNLQVYGNDFSGDVPAGIWTLPNLTVVLMHGNSLSGELPRTLPWNLSRMEIENNLFSGRLPSLAPSLKVLRGSNNMDLRRRKYGSDLSSWKLTSFQSLDFAEANIIRGMTVENLVGAGGSGQVFRVALGNRAGEVVAVKKIWNSKKLDSNLEKEFEAEVKILGSIRHSSIVKLLCCISSADSKLLVYEYMENGSLDQWLHGERRGSPSAGGGTGFLDWPARLSIAVGAAKGLCYMHHDSSPAIVHRDVKSSNILLDADLKPKVADFGLARMLVKSGEPETVSAVAGSFGYMAPECAYTRKVNEKVDVYSFGVVLLELTTGRRANDGGDGEGSLADWAWRHFQEGNSVANALDKRLGNPLYMEEMSAVLRLGVICTGSLPSTRPTMKEVLQVLLQCAQAHEELDKAVQEYDAAPVLRNVRKKGSSRKTPRYDADNGEDEESILGCNV</sequence>
<feature type="binding site" evidence="16">
    <location>
        <position position="483"/>
    </location>
    <ligand>
        <name>ATP</name>
        <dbReference type="ChEBI" id="CHEBI:30616"/>
    </ligand>
</feature>
<dbReference type="FunFam" id="1.10.510.10:FF:000714">
    <property type="entry name" value="Kinase family with leucine-rich repeat domain-containing protein"/>
    <property type="match status" value="1"/>
</dbReference>
<dbReference type="PANTHER" id="PTHR48056">
    <property type="entry name" value="LRR RECEPTOR-LIKE SERINE/THREONINE-PROTEIN KINASE-RELATED"/>
    <property type="match status" value="1"/>
</dbReference>
<dbReference type="FunFam" id="3.30.200.20:FF:000512">
    <property type="entry name" value="Receptor-like protein kinase HSL1"/>
    <property type="match status" value="1"/>
</dbReference>
<gene>
    <name evidence="20" type="ORF">Taro_028759</name>
</gene>
<evidence type="ECO:0000256" key="7">
    <source>
        <dbReference type="ARBA" id="ARBA00022729"/>
    </source>
</evidence>
<dbReference type="InterPro" id="IPR000719">
    <property type="entry name" value="Prot_kinase_dom"/>
</dbReference>
<dbReference type="GO" id="GO:0005524">
    <property type="term" value="F:ATP binding"/>
    <property type="evidence" value="ECO:0007669"/>
    <property type="project" value="UniProtKB-UniRule"/>
</dbReference>
<evidence type="ECO:0000259" key="19">
    <source>
        <dbReference type="PROSITE" id="PS50011"/>
    </source>
</evidence>
<dbReference type="Pfam" id="PF00069">
    <property type="entry name" value="Pkinase"/>
    <property type="match status" value="1"/>
</dbReference>
<feature type="domain" description="Protein kinase" evidence="19">
    <location>
        <begin position="452"/>
        <end position="745"/>
    </location>
</feature>
<evidence type="ECO:0000256" key="12">
    <source>
        <dbReference type="ARBA" id="ARBA00022989"/>
    </source>
</evidence>
<comment type="subcellular location">
    <subcellularLocation>
        <location evidence="1">Cell membrane</location>
        <topology evidence="1">Single-pass membrane protein</topology>
    </subcellularLocation>
    <subcellularLocation>
        <location evidence="2">Membrane</location>
        <topology evidence="2">Single-pass type I membrane protein</topology>
    </subcellularLocation>
</comment>
<dbReference type="FunFam" id="3.80.10.10:FF:000077">
    <property type="entry name" value="LRR receptor-like serine/threonine-protein kinase ERL1"/>
    <property type="match status" value="1"/>
</dbReference>
<evidence type="ECO:0000256" key="11">
    <source>
        <dbReference type="ARBA" id="ARBA00022840"/>
    </source>
</evidence>
<dbReference type="GO" id="GO:0005886">
    <property type="term" value="C:plasma membrane"/>
    <property type="evidence" value="ECO:0007669"/>
    <property type="project" value="UniProtKB-SubCell"/>
</dbReference>
<dbReference type="Pfam" id="PF00560">
    <property type="entry name" value="LRR_1"/>
    <property type="match status" value="1"/>
</dbReference>
<comment type="caution">
    <text evidence="20">The sequence shown here is derived from an EMBL/GenBank/DDBJ whole genome shotgun (WGS) entry which is preliminary data.</text>
</comment>
<dbReference type="SMART" id="SM00220">
    <property type="entry name" value="S_TKc"/>
    <property type="match status" value="1"/>
</dbReference>